<dbReference type="GO" id="GO:0005794">
    <property type="term" value="C:Golgi apparatus"/>
    <property type="evidence" value="ECO:0007669"/>
    <property type="project" value="TreeGrafter"/>
</dbReference>
<organism evidence="19 20">
    <name type="scientific">Agaricus bisporus var. burnettii</name>
    <dbReference type="NCBI Taxonomy" id="192524"/>
    <lineage>
        <taxon>Eukaryota</taxon>
        <taxon>Fungi</taxon>
        <taxon>Dikarya</taxon>
        <taxon>Basidiomycota</taxon>
        <taxon>Agaricomycotina</taxon>
        <taxon>Agaricomycetes</taxon>
        <taxon>Agaricomycetidae</taxon>
        <taxon>Agaricales</taxon>
        <taxon>Agaricineae</taxon>
        <taxon>Agaricaceae</taxon>
        <taxon>Agaricus</taxon>
    </lineage>
</organism>
<evidence type="ECO:0000256" key="10">
    <source>
        <dbReference type="ARBA" id="ARBA00022842"/>
    </source>
</evidence>
<dbReference type="Proteomes" id="UP000629468">
    <property type="component" value="Unassembled WGS sequence"/>
</dbReference>
<dbReference type="GO" id="GO:0016020">
    <property type="term" value="C:membrane"/>
    <property type="evidence" value="ECO:0007669"/>
    <property type="project" value="UniProtKB-SubCell"/>
</dbReference>
<dbReference type="PIRSF" id="PIRSF000848">
    <property type="entry name" value="CDP_diag_ino_3_P"/>
    <property type="match status" value="1"/>
</dbReference>
<dbReference type="InterPro" id="IPR000462">
    <property type="entry name" value="CDP-OH_P_trans"/>
</dbReference>
<dbReference type="GO" id="GO:0046872">
    <property type="term" value="F:metal ion binding"/>
    <property type="evidence" value="ECO:0007669"/>
    <property type="project" value="UniProtKB-KW"/>
</dbReference>
<comment type="cofactor">
    <cofactor evidence="1">
        <name>Mn(2+)</name>
        <dbReference type="ChEBI" id="CHEBI:29035"/>
    </cofactor>
</comment>
<comment type="catalytic activity">
    <reaction evidence="16">
        <text>a CDP-1,2-diacyl-sn-glycerol + myo-inositol = a 1,2-diacyl-sn-glycero-3-phospho-(1D-myo-inositol) + CMP + H(+)</text>
        <dbReference type="Rhea" id="RHEA:11580"/>
        <dbReference type="ChEBI" id="CHEBI:15378"/>
        <dbReference type="ChEBI" id="CHEBI:17268"/>
        <dbReference type="ChEBI" id="CHEBI:57880"/>
        <dbReference type="ChEBI" id="CHEBI:58332"/>
        <dbReference type="ChEBI" id="CHEBI:60377"/>
        <dbReference type="EC" id="2.7.8.11"/>
    </reaction>
</comment>
<keyword evidence="11 18" id="KW-1133">Transmembrane helix</keyword>
<comment type="subcellular location">
    <subcellularLocation>
        <location evidence="3">Membrane</location>
        <topology evidence="3">Multi-pass membrane protein</topology>
    </subcellularLocation>
</comment>
<feature type="transmembrane region" description="Helical" evidence="18">
    <location>
        <begin position="106"/>
        <end position="127"/>
    </location>
</feature>
<evidence type="ECO:0000256" key="1">
    <source>
        <dbReference type="ARBA" id="ARBA00001936"/>
    </source>
</evidence>
<keyword evidence="8 18" id="KW-0812">Transmembrane</keyword>
<dbReference type="InterPro" id="IPR043130">
    <property type="entry name" value="CDP-OH_PTrfase_TM_dom"/>
</dbReference>
<keyword evidence="13 16" id="KW-0472">Membrane</keyword>
<evidence type="ECO:0000256" key="15">
    <source>
        <dbReference type="ARBA" id="ARBA00023264"/>
    </source>
</evidence>
<dbReference type="FunFam" id="1.20.120.1760:FF:000011">
    <property type="entry name" value="Cdp-diacylglycerol-inositol 3-phosphatidyltransferase pis"/>
    <property type="match status" value="1"/>
</dbReference>
<dbReference type="EC" id="2.7.8.11" evidence="5 16"/>
<evidence type="ECO:0000256" key="18">
    <source>
        <dbReference type="SAM" id="Phobius"/>
    </source>
</evidence>
<gene>
    <name evidence="19" type="ORF">Agabi119p4_3134</name>
</gene>
<keyword evidence="14 16" id="KW-0594">Phospholipid biosynthesis</keyword>
<dbReference type="GO" id="GO:0003881">
    <property type="term" value="F:CDP-diacylglycerol-inositol 3-phosphatidyltransferase activity"/>
    <property type="evidence" value="ECO:0007669"/>
    <property type="project" value="UniProtKB-UniRule"/>
</dbReference>
<dbReference type="OMA" id="AQTYSEN"/>
<keyword evidence="15 16" id="KW-1208">Phospholipid metabolism</keyword>
<evidence type="ECO:0000313" key="20">
    <source>
        <dbReference type="Proteomes" id="UP000629468"/>
    </source>
</evidence>
<evidence type="ECO:0000256" key="11">
    <source>
        <dbReference type="ARBA" id="ARBA00022989"/>
    </source>
</evidence>
<reference evidence="19 20" key="1">
    <citation type="journal article" name="Sci. Rep.">
        <title>Telomere-to-telomere assembled and centromere annotated genomes of the two main subspecies of the button mushroom Agaricus bisporus reveal especially polymorphic chromosome ends.</title>
        <authorList>
            <person name="Sonnenberg A.S.M."/>
            <person name="Sedaghat-Telgerd N."/>
            <person name="Lavrijssen B."/>
            <person name="Ohm R.A."/>
            <person name="Hendrickx P.M."/>
            <person name="Scholtmeijer K."/>
            <person name="Baars J.J.P."/>
            <person name="van Peer A."/>
        </authorList>
    </citation>
    <scope>NUCLEOTIDE SEQUENCE [LARGE SCALE GENOMIC DNA]</scope>
    <source>
        <strain evidence="19 20">H119_p4</strain>
    </source>
</reference>
<dbReference type="PANTHER" id="PTHR15362:SF4">
    <property type="entry name" value="CDP-DIACYLGLYCEROL--INOSITOL 3-PHOSPHATIDYLTRANSFERASE"/>
    <property type="match status" value="1"/>
</dbReference>
<dbReference type="Gene3D" id="1.20.120.1760">
    <property type="match status" value="1"/>
</dbReference>
<dbReference type="InterPro" id="IPR014387">
    <property type="entry name" value="CDP_diag_ino_3_P_euk"/>
</dbReference>
<dbReference type="PANTHER" id="PTHR15362">
    <property type="entry name" value="PHOSPHATIDYLINOSITOL SYNTHASE"/>
    <property type="match status" value="1"/>
</dbReference>
<evidence type="ECO:0000256" key="7">
    <source>
        <dbReference type="ARBA" id="ARBA00022679"/>
    </source>
</evidence>
<evidence type="ECO:0000256" key="3">
    <source>
        <dbReference type="ARBA" id="ARBA00004141"/>
    </source>
</evidence>
<proteinExistence type="inferred from homology"/>
<evidence type="ECO:0000256" key="17">
    <source>
        <dbReference type="RuleBase" id="RU003750"/>
    </source>
</evidence>
<evidence type="ECO:0000256" key="4">
    <source>
        <dbReference type="ARBA" id="ARBA00010441"/>
    </source>
</evidence>
<comment type="cofactor">
    <cofactor evidence="2">
        <name>Mg(2+)</name>
        <dbReference type="ChEBI" id="CHEBI:18420"/>
    </cofactor>
</comment>
<dbReference type="Pfam" id="PF01066">
    <property type="entry name" value="CDP-OH_P_transf"/>
    <property type="match status" value="1"/>
</dbReference>
<evidence type="ECO:0000256" key="6">
    <source>
        <dbReference type="ARBA" id="ARBA00022516"/>
    </source>
</evidence>
<keyword evidence="12 16" id="KW-0443">Lipid metabolism</keyword>
<protein>
    <recommendedName>
        <fullName evidence="5 16">CDP-diacylglycerol--inositol 3-phosphatidyltransferase</fullName>
        <ecNumber evidence="5 16">2.7.8.11</ecNumber>
    </recommendedName>
</protein>
<name>A0A8H7F6M3_AGABI</name>
<evidence type="ECO:0000313" key="19">
    <source>
        <dbReference type="EMBL" id="KAF7778789.1"/>
    </source>
</evidence>
<evidence type="ECO:0000256" key="14">
    <source>
        <dbReference type="ARBA" id="ARBA00023209"/>
    </source>
</evidence>
<evidence type="ECO:0000256" key="9">
    <source>
        <dbReference type="ARBA" id="ARBA00022723"/>
    </source>
</evidence>
<evidence type="ECO:0000256" key="8">
    <source>
        <dbReference type="ARBA" id="ARBA00022692"/>
    </source>
</evidence>
<feature type="transmembrane region" description="Helical" evidence="18">
    <location>
        <begin position="167"/>
        <end position="185"/>
    </location>
</feature>
<dbReference type="PROSITE" id="PS00379">
    <property type="entry name" value="CDP_ALCOHOL_P_TRANSF"/>
    <property type="match status" value="1"/>
</dbReference>
<keyword evidence="7 16" id="KW-0808">Transferase</keyword>
<keyword evidence="6 16" id="KW-0444">Lipid biosynthesis</keyword>
<sequence length="254" mass="28007">MPKPASQKGSSIGLIDAKGAVDRATAQTYTDNVFLFVPNLIGYARVILAGLSLHFMSYHPKYCTLLYGLSCLLDAVDGQAARALGQTSKFGAVLDMVTDRCTTSCLLCYLSSAYPAYAILFQFLIALDFSSHYMHMYSSLVTGSRSHKLVKSDVSRILSYYYNDSRVLFFMCAGNELFFVSLYLMKWISIPMGIPGPFGIGLLTWPQLMAYCSSPVFFVKNAINVVQLWKASKILVGVDIAERAAARDGSLKEQ</sequence>
<comment type="caution">
    <text evidence="19">The sequence shown here is derived from an EMBL/GenBank/DDBJ whole genome shotgun (WGS) entry which is preliminary data.</text>
</comment>
<evidence type="ECO:0000256" key="12">
    <source>
        <dbReference type="ARBA" id="ARBA00023098"/>
    </source>
</evidence>
<comment type="similarity">
    <text evidence="4 16 17">Belongs to the CDP-alcohol phosphatidyltransferase class-I family.</text>
</comment>
<dbReference type="EMBL" id="JABXXO010000004">
    <property type="protein sequence ID" value="KAF7778789.1"/>
    <property type="molecule type" value="Genomic_DNA"/>
</dbReference>
<keyword evidence="9" id="KW-0479">Metal-binding</keyword>
<evidence type="ECO:0000256" key="5">
    <source>
        <dbReference type="ARBA" id="ARBA00013212"/>
    </source>
</evidence>
<keyword evidence="10" id="KW-0460">Magnesium</keyword>
<dbReference type="GO" id="GO:0006661">
    <property type="term" value="P:phosphatidylinositol biosynthetic process"/>
    <property type="evidence" value="ECO:0007669"/>
    <property type="project" value="TreeGrafter"/>
</dbReference>
<evidence type="ECO:0000256" key="16">
    <source>
        <dbReference type="PIRNR" id="PIRNR000848"/>
    </source>
</evidence>
<dbReference type="InterPro" id="IPR048254">
    <property type="entry name" value="CDP_ALCOHOL_P_TRANSF_CS"/>
</dbReference>
<evidence type="ECO:0000256" key="2">
    <source>
        <dbReference type="ARBA" id="ARBA00001946"/>
    </source>
</evidence>
<evidence type="ECO:0000256" key="13">
    <source>
        <dbReference type="ARBA" id="ARBA00023136"/>
    </source>
</evidence>
<accession>A0A8H7F6M3</accession>
<dbReference type="AlphaFoldDB" id="A0A8H7F6M3"/>